<keyword evidence="11" id="KW-1185">Reference proteome</keyword>
<organism evidence="10 11">
    <name type="scientific">Philodulcilactobacillus myokoensis</name>
    <dbReference type="NCBI Taxonomy" id="2929573"/>
    <lineage>
        <taxon>Bacteria</taxon>
        <taxon>Bacillati</taxon>
        <taxon>Bacillota</taxon>
        <taxon>Bacilli</taxon>
        <taxon>Lactobacillales</taxon>
        <taxon>Lactobacillaceae</taxon>
        <taxon>Philodulcilactobacillus</taxon>
    </lineage>
</organism>
<dbReference type="PANTHER" id="PTHR43495:SF6">
    <property type="entry name" value="THREONINE_SERINE TRANSPORTER YBXG-RELATED"/>
    <property type="match status" value="1"/>
</dbReference>
<dbReference type="Pfam" id="PF00324">
    <property type="entry name" value="AA_permease"/>
    <property type="match status" value="1"/>
</dbReference>
<dbReference type="PIRSF" id="PIRSF006060">
    <property type="entry name" value="AA_transporter"/>
    <property type="match status" value="1"/>
</dbReference>
<dbReference type="GO" id="GO:0006865">
    <property type="term" value="P:amino acid transport"/>
    <property type="evidence" value="ECO:0007669"/>
    <property type="project" value="UniProtKB-KW"/>
</dbReference>
<comment type="caution">
    <text evidence="10">The sequence shown here is derived from an EMBL/GenBank/DDBJ whole genome shotgun (WGS) entry which is preliminary data.</text>
</comment>
<feature type="transmembrane region" description="Helical" evidence="8">
    <location>
        <begin position="97"/>
        <end position="119"/>
    </location>
</feature>
<keyword evidence="3" id="KW-1003">Cell membrane</keyword>
<dbReference type="GO" id="GO:0055085">
    <property type="term" value="P:transmembrane transport"/>
    <property type="evidence" value="ECO:0007669"/>
    <property type="project" value="InterPro"/>
</dbReference>
<reference evidence="10" key="2">
    <citation type="journal article" date="2023" name="PLoS ONE">
        <title>Philodulcilactobacillus myokoensis gen. nov., sp. nov., a fructophilic, acidophilic, and agar-phobic lactic acid bacterium isolated from fermented vegetable extracts.</title>
        <authorList>
            <person name="Kouya T."/>
            <person name="Ishiyama Y."/>
            <person name="Ohashi S."/>
            <person name="Kumakubo R."/>
            <person name="Yamazaki T."/>
            <person name="Otaki T."/>
        </authorList>
    </citation>
    <scope>NUCLEOTIDE SEQUENCE</scope>
    <source>
        <strain evidence="10">WR16-4</strain>
    </source>
</reference>
<reference evidence="10" key="1">
    <citation type="submission" date="2022-07" db="EMBL/GenBank/DDBJ databases">
        <authorList>
            <person name="Kouya T."/>
            <person name="Ishiyama Y."/>
        </authorList>
    </citation>
    <scope>NUCLEOTIDE SEQUENCE</scope>
    <source>
        <strain evidence="10">WR16-4</strain>
    </source>
</reference>
<feature type="transmembrane region" description="Helical" evidence="8">
    <location>
        <begin position="20"/>
        <end position="40"/>
    </location>
</feature>
<evidence type="ECO:0000256" key="8">
    <source>
        <dbReference type="SAM" id="Phobius"/>
    </source>
</evidence>
<evidence type="ECO:0000256" key="1">
    <source>
        <dbReference type="ARBA" id="ARBA00004651"/>
    </source>
</evidence>
<keyword evidence="2" id="KW-0813">Transport</keyword>
<evidence type="ECO:0000256" key="7">
    <source>
        <dbReference type="ARBA" id="ARBA00023136"/>
    </source>
</evidence>
<dbReference type="EMBL" id="BRPL01000004">
    <property type="protein sequence ID" value="GLB47473.1"/>
    <property type="molecule type" value="Genomic_DNA"/>
</dbReference>
<dbReference type="PROSITE" id="PS00218">
    <property type="entry name" value="AMINO_ACID_PERMEASE_1"/>
    <property type="match status" value="1"/>
</dbReference>
<keyword evidence="7 8" id="KW-0472">Membrane</keyword>
<name>A0A9W6B3F7_9LACO</name>
<evidence type="ECO:0000313" key="10">
    <source>
        <dbReference type="EMBL" id="GLB47473.1"/>
    </source>
</evidence>
<sequence length="457" mass="50898">MKDDKQKLERKLSPRQMQMIALGGTIGVGLFMGSASTIQWTGPSVLIDYGIAGLILYIIMRALGEMMYIHPVTGSFAQYATNFMHPIFGYLTAWSNIFQWILIGMSEIIAIGTYCKFWWPNLPGWIPGLVAIVTLCLANLVSVKSFGDLEYWFALIKVVTIIVMIIIGLGLIIFGIGNHFHPIGFSNLWKYGFFAGGFKGFLFALSIVLASYQGIELIGVTAGEAQNPRQSLVRAIQSTIGRILIFYIGAIFVIVTIYPWNKLGEVGSPFVETFDKIGITGAAGIINFVVLTAALSGSNSGIYSTSRMVYLLAEKKQLPSIFLKLNKHHVPYYPVIAVSFGIFLGVVLNVILPFFFKSANEIFVLVYGSSVLPGMVPWFVILVSQIRFRKTMTPEQIKQHPFKTPFSPYSNYLALFFLALTIFFMALNPETQIPLIIGVVFLVLMACIYMVKYRQPK</sequence>
<evidence type="ECO:0000256" key="5">
    <source>
        <dbReference type="ARBA" id="ARBA00022970"/>
    </source>
</evidence>
<dbReference type="Gene3D" id="1.20.1740.10">
    <property type="entry name" value="Amino acid/polyamine transporter I"/>
    <property type="match status" value="1"/>
</dbReference>
<dbReference type="InterPro" id="IPR004840">
    <property type="entry name" value="Amino_acid_permease_CS"/>
</dbReference>
<keyword evidence="4 8" id="KW-0812">Transmembrane</keyword>
<evidence type="ECO:0000256" key="3">
    <source>
        <dbReference type="ARBA" id="ARBA00022475"/>
    </source>
</evidence>
<feature type="domain" description="Amino acid permease/ SLC12A" evidence="9">
    <location>
        <begin position="17"/>
        <end position="456"/>
    </location>
</feature>
<feature type="transmembrane region" description="Helical" evidence="8">
    <location>
        <begin position="278"/>
        <end position="298"/>
    </location>
</feature>
<dbReference type="RefSeq" id="WP_286137012.1">
    <property type="nucleotide sequence ID" value="NZ_BRPL01000004.1"/>
</dbReference>
<protein>
    <submittedName>
        <fullName evidence="10">Amino acid transporter</fullName>
    </submittedName>
</protein>
<evidence type="ECO:0000313" key="11">
    <source>
        <dbReference type="Proteomes" id="UP001144204"/>
    </source>
</evidence>
<proteinExistence type="predicted"/>
<feature type="transmembrane region" description="Helical" evidence="8">
    <location>
        <begin position="332"/>
        <end position="356"/>
    </location>
</feature>
<evidence type="ECO:0000259" key="9">
    <source>
        <dbReference type="Pfam" id="PF00324"/>
    </source>
</evidence>
<dbReference type="Proteomes" id="UP001144204">
    <property type="component" value="Unassembled WGS sequence"/>
</dbReference>
<dbReference type="AlphaFoldDB" id="A0A9W6B3F7"/>
<dbReference type="FunFam" id="1.20.1740.10:FF:000001">
    <property type="entry name" value="Amino acid permease"/>
    <property type="match status" value="1"/>
</dbReference>
<feature type="transmembrane region" description="Helical" evidence="8">
    <location>
        <begin position="239"/>
        <end position="258"/>
    </location>
</feature>
<evidence type="ECO:0000256" key="4">
    <source>
        <dbReference type="ARBA" id="ARBA00022692"/>
    </source>
</evidence>
<keyword evidence="6 8" id="KW-1133">Transmembrane helix</keyword>
<feature type="transmembrane region" description="Helical" evidence="8">
    <location>
        <begin position="46"/>
        <end position="63"/>
    </location>
</feature>
<dbReference type="PANTHER" id="PTHR43495">
    <property type="entry name" value="GABA PERMEASE"/>
    <property type="match status" value="1"/>
</dbReference>
<feature type="transmembrane region" description="Helical" evidence="8">
    <location>
        <begin position="155"/>
        <end position="176"/>
    </location>
</feature>
<evidence type="ECO:0000256" key="6">
    <source>
        <dbReference type="ARBA" id="ARBA00022989"/>
    </source>
</evidence>
<feature type="transmembrane region" description="Helical" evidence="8">
    <location>
        <begin position="409"/>
        <end position="427"/>
    </location>
</feature>
<gene>
    <name evidence="10" type="ORF">WR164_14520</name>
</gene>
<feature type="transmembrane region" description="Helical" evidence="8">
    <location>
        <begin position="125"/>
        <end position="143"/>
    </location>
</feature>
<accession>A0A9W6B3F7</accession>
<comment type="subcellular location">
    <subcellularLocation>
        <location evidence="1">Cell membrane</location>
        <topology evidence="1">Multi-pass membrane protein</topology>
    </subcellularLocation>
</comment>
<evidence type="ECO:0000256" key="2">
    <source>
        <dbReference type="ARBA" id="ARBA00022448"/>
    </source>
</evidence>
<dbReference type="InterPro" id="IPR004841">
    <property type="entry name" value="AA-permease/SLC12A_dom"/>
</dbReference>
<feature type="transmembrane region" description="Helical" evidence="8">
    <location>
        <begin position="433"/>
        <end position="451"/>
    </location>
</feature>
<dbReference type="GO" id="GO:0005886">
    <property type="term" value="C:plasma membrane"/>
    <property type="evidence" value="ECO:0007669"/>
    <property type="project" value="UniProtKB-SubCell"/>
</dbReference>
<feature type="transmembrane region" description="Helical" evidence="8">
    <location>
        <begin position="362"/>
        <end position="388"/>
    </location>
</feature>
<keyword evidence="5" id="KW-0029">Amino-acid transport</keyword>